<reference evidence="2" key="2">
    <citation type="submission" date="2015-01" db="EMBL/GenBank/DDBJ databases">
        <title>Evolutionary Origins and Diversification of the Mycorrhizal Mutualists.</title>
        <authorList>
            <consortium name="DOE Joint Genome Institute"/>
            <consortium name="Mycorrhizal Genomics Consortium"/>
            <person name="Kohler A."/>
            <person name="Kuo A."/>
            <person name="Nagy L.G."/>
            <person name="Floudas D."/>
            <person name="Copeland A."/>
            <person name="Barry K.W."/>
            <person name="Cichocki N."/>
            <person name="Veneault-Fourrey C."/>
            <person name="LaButti K."/>
            <person name="Lindquist E.A."/>
            <person name="Lipzen A."/>
            <person name="Lundell T."/>
            <person name="Morin E."/>
            <person name="Murat C."/>
            <person name="Riley R."/>
            <person name="Ohm R."/>
            <person name="Sun H."/>
            <person name="Tunlid A."/>
            <person name="Henrissat B."/>
            <person name="Grigoriev I.V."/>
            <person name="Hibbett D.S."/>
            <person name="Martin F."/>
        </authorList>
    </citation>
    <scope>NUCLEOTIDE SEQUENCE [LARGE SCALE GENOMIC DNA]</scope>
    <source>
        <strain evidence="2">MAFF 305830</strain>
    </source>
</reference>
<feature type="non-terminal residue" evidence="1">
    <location>
        <position position="1"/>
    </location>
</feature>
<keyword evidence="2" id="KW-1185">Reference proteome</keyword>
<evidence type="ECO:0000313" key="1">
    <source>
        <dbReference type="EMBL" id="KIM28068.1"/>
    </source>
</evidence>
<dbReference type="AlphaFoldDB" id="A0A0C2WPA6"/>
<name>A0A0C2WPA6_SERVB</name>
<evidence type="ECO:0000313" key="2">
    <source>
        <dbReference type="Proteomes" id="UP000054097"/>
    </source>
</evidence>
<dbReference type="HOGENOM" id="CLU_3033868_0_0_1"/>
<gene>
    <name evidence="1" type="ORF">M408DRAFT_329717</name>
</gene>
<accession>A0A0C2WPA6</accession>
<reference evidence="1 2" key="1">
    <citation type="submission" date="2014-04" db="EMBL/GenBank/DDBJ databases">
        <authorList>
            <consortium name="DOE Joint Genome Institute"/>
            <person name="Kuo A."/>
            <person name="Zuccaro A."/>
            <person name="Kohler A."/>
            <person name="Nagy L.G."/>
            <person name="Floudas D."/>
            <person name="Copeland A."/>
            <person name="Barry K.W."/>
            <person name="Cichocki N."/>
            <person name="Veneault-Fourrey C."/>
            <person name="LaButti K."/>
            <person name="Lindquist E.A."/>
            <person name="Lipzen A."/>
            <person name="Lundell T."/>
            <person name="Morin E."/>
            <person name="Murat C."/>
            <person name="Sun H."/>
            <person name="Tunlid A."/>
            <person name="Henrissat B."/>
            <person name="Grigoriev I.V."/>
            <person name="Hibbett D.S."/>
            <person name="Martin F."/>
            <person name="Nordberg H.P."/>
            <person name="Cantor M.N."/>
            <person name="Hua S.X."/>
        </authorList>
    </citation>
    <scope>NUCLEOTIDE SEQUENCE [LARGE SCALE GENOMIC DNA]</scope>
    <source>
        <strain evidence="1 2">MAFF 305830</strain>
    </source>
</reference>
<protein>
    <submittedName>
        <fullName evidence="1">Uncharacterized protein</fullName>
    </submittedName>
</protein>
<dbReference type="Proteomes" id="UP000054097">
    <property type="component" value="Unassembled WGS sequence"/>
</dbReference>
<proteinExistence type="predicted"/>
<organism evidence="1 2">
    <name type="scientific">Serendipita vermifera MAFF 305830</name>
    <dbReference type="NCBI Taxonomy" id="933852"/>
    <lineage>
        <taxon>Eukaryota</taxon>
        <taxon>Fungi</taxon>
        <taxon>Dikarya</taxon>
        <taxon>Basidiomycota</taxon>
        <taxon>Agaricomycotina</taxon>
        <taxon>Agaricomycetes</taxon>
        <taxon>Sebacinales</taxon>
        <taxon>Serendipitaceae</taxon>
        <taxon>Serendipita</taxon>
    </lineage>
</organism>
<sequence length="55" mass="5995">LDILRVPLTINHALLGIGADGFEVCLSVDGEASHWISQRASPRIHCPGLAYRIEL</sequence>
<dbReference type="EMBL" id="KN824295">
    <property type="protein sequence ID" value="KIM28068.1"/>
    <property type="molecule type" value="Genomic_DNA"/>
</dbReference>